<protein>
    <submittedName>
        <fullName evidence="4">Enoyl-CoA hydratase/isomerase family protein</fullName>
    </submittedName>
</protein>
<proteinExistence type="inferred from homology"/>
<keyword evidence="5" id="KW-1185">Reference proteome</keyword>
<organism evidence="4 5">
    <name type="scientific">Vineibacter terrae</name>
    <dbReference type="NCBI Taxonomy" id="2586908"/>
    <lineage>
        <taxon>Bacteria</taxon>
        <taxon>Pseudomonadati</taxon>
        <taxon>Pseudomonadota</taxon>
        <taxon>Alphaproteobacteria</taxon>
        <taxon>Hyphomicrobiales</taxon>
        <taxon>Vineibacter</taxon>
    </lineage>
</organism>
<evidence type="ECO:0000256" key="3">
    <source>
        <dbReference type="SAM" id="MobiDB-lite"/>
    </source>
</evidence>
<dbReference type="Gene3D" id="3.90.226.10">
    <property type="entry name" value="2-enoyl-CoA Hydratase, Chain A, domain 1"/>
    <property type="match status" value="1"/>
</dbReference>
<dbReference type="SUPFAM" id="SSF52096">
    <property type="entry name" value="ClpP/crotonase"/>
    <property type="match status" value="1"/>
</dbReference>
<accession>A0A5C8PT80</accession>
<dbReference type="InterPro" id="IPR018376">
    <property type="entry name" value="Enoyl-CoA_hyd/isom_CS"/>
</dbReference>
<dbReference type="PANTHER" id="PTHR43802">
    <property type="entry name" value="ENOYL-COA HYDRATASE"/>
    <property type="match status" value="1"/>
</dbReference>
<evidence type="ECO:0000256" key="1">
    <source>
        <dbReference type="ARBA" id="ARBA00005254"/>
    </source>
</evidence>
<evidence type="ECO:0000313" key="5">
    <source>
        <dbReference type="Proteomes" id="UP000321638"/>
    </source>
</evidence>
<dbReference type="CDD" id="cd06558">
    <property type="entry name" value="crotonase-like"/>
    <property type="match status" value="1"/>
</dbReference>
<name>A0A5C8PT80_9HYPH</name>
<dbReference type="AlphaFoldDB" id="A0A5C8PT80"/>
<dbReference type="InterPro" id="IPR001753">
    <property type="entry name" value="Enoyl-CoA_hydra/iso"/>
</dbReference>
<dbReference type="Pfam" id="PF00378">
    <property type="entry name" value="ECH_1"/>
    <property type="match status" value="1"/>
</dbReference>
<dbReference type="PROSITE" id="PS00166">
    <property type="entry name" value="ENOYL_COA_HYDRATASE"/>
    <property type="match status" value="1"/>
</dbReference>
<dbReference type="Proteomes" id="UP000321638">
    <property type="component" value="Unassembled WGS sequence"/>
</dbReference>
<sequence>MLRHWWAIDTATPDKHWHLLRLEKPVIAAVDGWCLAGGFWYALAADITIASERAVFGQPEVRETQNSTVLLGWLAGWKNAARYALTGDHFDAHEARRMGIVNDVVPHDEVLAHAIALGKRIALVPADSVRINKRITTFALEAMGLRTAMSGASFLSSIVHASADSPELAELHEVRRSQGLAASLKLRDDKFRPEPGGPRAKPQP</sequence>
<keyword evidence="4" id="KW-0413">Isomerase</keyword>
<feature type="region of interest" description="Disordered" evidence="3">
    <location>
        <begin position="185"/>
        <end position="204"/>
    </location>
</feature>
<dbReference type="PANTHER" id="PTHR43802:SF1">
    <property type="entry name" value="IP11341P-RELATED"/>
    <property type="match status" value="1"/>
</dbReference>
<evidence type="ECO:0000256" key="2">
    <source>
        <dbReference type="RuleBase" id="RU003707"/>
    </source>
</evidence>
<comment type="caution">
    <text evidence="4">The sequence shown here is derived from an EMBL/GenBank/DDBJ whole genome shotgun (WGS) entry which is preliminary data.</text>
</comment>
<dbReference type="InterPro" id="IPR029045">
    <property type="entry name" value="ClpP/crotonase-like_dom_sf"/>
</dbReference>
<evidence type="ECO:0000313" key="4">
    <source>
        <dbReference type="EMBL" id="TXL79593.1"/>
    </source>
</evidence>
<comment type="similarity">
    <text evidence="1 2">Belongs to the enoyl-CoA hydratase/isomerase family.</text>
</comment>
<dbReference type="GO" id="GO:0016853">
    <property type="term" value="F:isomerase activity"/>
    <property type="evidence" value="ECO:0007669"/>
    <property type="project" value="UniProtKB-KW"/>
</dbReference>
<dbReference type="EMBL" id="VDUZ01000005">
    <property type="protein sequence ID" value="TXL79593.1"/>
    <property type="molecule type" value="Genomic_DNA"/>
</dbReference>
<dbReference type="OrthoDB" id="7957667at2"/>
<gene>
    <name evidence="4" type="ORF">FHP25_06575</name>
</gene>
<dbReference type="RefSeq" id="WP_147846101.1">
    <property type="nucleotide sequence ID" value="NZ_VDUZ01000005.1"/>
</dbReference>
<reference evidence="4 5" key="1">
    <citation type="submission" date="2019-06" db="EMBL/GenBank/DDBJ databases">
        <title>New taxonomy in bacterial strain CC-CFT640, isolated from vineyard.</title>
        <authorList>
            <person name="Lin S.-Y."/>
            <person name="Tsai C.-F."/>
            <person name="Young C.-C."/>
        </authorList>
    </citation>
    <scope>NUCLEOTIDE SEQUENCE [LARGE SCALE GENOMIC DNA]</scope>
    <source>
        <strain evidence="4 5">CC-CFT640</strain>
    </source>
</reference>